<evidence type="ECO:0000313" key="2">
    <source>
        <dbReference type="Proteomes" id="UP001348369"/>
    </source>
</evidence>
<dbReference type="EMBL" id="CP109109">
    <property type="protein sequence ID" value="WSB97355.1"/>
    <property type="molecule type" value="Genomic_DNA"/>
</dbReference>
<accession>A0ACD4ZFW8</accession>
<proteinExistence type="predicted"/>
<reference evidence="1" key="1">
    <citation type="submission" date="2022-10" db="EMBL/GenBank/DDBJ databases">
        <title>The complete genomes of actinobacterial strains from the NBC collection.</title>
        <authorList>
            <person name="Joergensen T.S."/>
            <person name="Alvarez Arevalo M."/>
            <person name="Sterndorff E.B."/>
            <person name="Faurdal D."/>
            <person name="Vuksanovic O."/>
            <person name="Mourched A.-S."/>
            <person name="Charusanti P."/>
            <person name="Shaw S."/>
            <person name="Blin K."/>
            <person name="Weber T."/>
        </authorList>
    </citation>
    <scope>NUCLEOTIDE SEQUENCE</scope>
    <source>
        <strain evidence="1">NBC 01771</strain>
    </source>
</reference>
<keyword evidence="2" id="KW-1185">Reference proteome</keyword>
<name>A0ACD4ZFW8_9ACTN</name>
<dbReference type="Proteomes" id="UP001348369">
    <property type="component" value="Chromosome"/>
</dbReference>
<sequence length="193" mass="19688">MIIAKPEERRVGRTGTTRRHALRAAGAATAGLLTGCSQDSPAVDSPAGIARAAKAERALRMRATATNRELLDQYDAVLKRHPGQRERLAPLRAAVLRQLAALAPEPSESASPAASPSAAPSVSVTAAAPAPGSSAVPAEPAAALRALAATERRTSDAHTASLMEAPPELARLLASLAAASAAHAYLLTEGSRS</sequence>
<evidence type="ECO:0000313" key="1">
    <source>
        <dbReference type="EMBL" id="WSB97355.1"/>
    </source>
</evidence>
<organism evidence="1 2">
    <name type="scientific">Streptomyces scopuliridis</name>
    <dbReference type="NCBI Taxonomy" id="452529"/>
    <lineage>
        <taxon>Bacteria</taxon>
        <taxon>Bacillati</taxon>
        <taxon>Actinomycetota</taxon>
        <taxon>Actinomycetes</taxon>
        <taxon>Kitasatosporales</taxon>
        <taxon>Streptomycetaceae</taxon>
        <taxon>Streptomyces</taxon>
    </lineage>
</organism>
<protein>
    <submittedName>
        <fullName evidence="1">Uncharacterized protein</fullName>
    </submittedName>
</protein>
<gene>
    <name evidence="1" type="ORF">OG835_10240</name>
</gene>